<dbReference type="PANTHER" id="PTHR33840:SF1">
    <property type="entry name" value="TLE1 PHOSPHOLIPASE DOMAIN-CONTAINING PROTEIN"/>
    <property type="match status" value="1"/>
</dbReference>
<dbReference type="GO" id="GO:0016787">
    <property type="term" value="F:hydrolase activity"/>
    <property type="evidence" value="ECO:0007669"/>
    <property type="project" value="UniProtKB-KW"/>
</dbReference>
<dbReference type="EMBL" id="FOTF01000005">
    <property type="protein sequence ID" value="SFK95962.1"/>
    <property type="molecule type" value="Genomic_DNA"/>
</dbReference>
<dbReference type="STRING" id="195913.SAMN04488004_10511"/>
<keyword evidence="3" id="KW-1185">Reference proteome</keyword>
<reference evidence="3" key="1">
    <citation type="submission" date="2016-10" db="EMBL/GenBank/DDBJ databases">
        <authorList>
            <person name="Varghese N."/>
            <person name="Submissions S."/>
        </authorList>
    </citation>
    <scope>NUCLEOTIDE SEQUENCE [LARGE SCALE GENOMIC DNA]</scope>
    <source>
        <strain evidence="3">DSM 16199</strain>
    </source>
</reference>
<dbReference type="Pfam" id="PF09994">
    <property type="entry name" value="T6SS_Tle1-like_cat"/>
    <property type="match status" value="1"/>
</dbReference>
<sequence>MSSLSQGNATNAGRTFKLLREVGQRANLTVYYEAGIQWTDWYQTWDVMTGRGMNRQIRRAYGVLASRYRPGDTIILMGYSRGAFAVRSLAGLIGRIGLLKHDEATVSAVRTAYRHYQAGGGSEAASAFRRLLCHDDVQIEAVGVWDTVKALGRRTPLDRADHHGFHDHRLGRHVRYGFHALALDERRNVYRPVMWDTSLDGDAVVEQVWFRGTHGDVGGQVGAYPPARPLANIPLVWMLEKINACGVPLPDGWKDRFPCDSSAPSIGQWHGWAKVFLLRQPRAILFDPSERLHDSIAPVVFDQPDAAYQP</sequence>
<organism evidence="2 3">
    <name type="scientific">Loktanella salsilacus</name>
    <dbReference type="NCBI Taxonomy" id="195913"/>
    <lineage>
        <taxon>Bacteria</taxon>
        <taxon>Pseudomonadati</taxon>
        <taxon>Pseudomonadota</taxon>
        <taxon>Alphaproteobacteria</taxon>
        <taxon>Rhodobacterales</taxon>
        <taxon>Roseobacteraceae</taxon>
        <taxon>Loktanella</taxon>
    </lineage>
</organism>
<evidence type="ECO:0000313" key="2">
    <source>
        <dbReference type="EMBL" id="SFK95962.1"/>
    </source>
</evidence>
<accession>A0A1I4DQS5</accession>
<dbReference type="PANTHER" id="PTHR33840">
    <property type="match status" value="1"/>
</dbReference>
<feature type="domain" description="T6SS Phospholipase effector Tle1-like catalytic" evidence="1">
    <location>
        <begin position="8"/>
        <end position="240"/>
    </location>
</feature>
<dbReference type="InterPro" id="IPR018712">
    <property type="entry name" value="Tle1-like_cat"/>
</dbReference>
<keyword evidence="2" id="KW-0378">Hydrolase</keyword>
<gene>
    <name evidence="2" type="ORF">SAMN04488004_10511</name>
</gene>
<dbReference type="AlphaFoldDB" id="A0A1I4DQS5"/>
<proteinExistence type="predicted"/>
<protein>
    <submittedName>
        <fullName evidence="2">Uncharacterized alpha/beta hydrolase domain</fullName>
    </submittedName>
</protein>
<name>A0A1I4DQS5_9RHOB</name>
<dbReference type="Proteomes" id="UP000199550">
    <property type="component" value="Unassembled WGS sequence"/>
</dbReference>
<evidence type="ECO:0000259" key="1">
    <source>
        <dbReference type="Pfam" id="PF09994"/>
    </source>
</evidence>
<evidence type="ECO:0000313" key="3">
    <source>
        <dbReference type="Proteomes" id="UP000199550"/>
    </source>
</evidence>